<dbReference type="EMBL" id="JACXVP010000003">
    <property type="protein sequence ID" value="KAG5616934.1"/>
    <property type="molecule type" value="Genomic_DNA"/>
</dbReference>
<protein>
    <submittedName>
        <fullName evidence="2">Uncharacterized protein</fullName>
    </submittedName>
</protein>
<dbReference type="Gene3D" id="3.60.10.10">
    <property type="entry name" value="Endonuclease/exonuclease/phosphatase"/>
    <property type="match status" value="1"/>
</dbReference>
<dbReference type="SUPFAM" id="SSF56219">
    <property type="entry name" value="DNase I-like"/>
    <property type="match status" value="1"/>
</dbReference>
<dbReference type="Proteomes" id="UP000824120">
    <property type="component" value="Chromosome 3"/>
</dbReference>
<dbReference type="OrthoDB" id="692400at2759"/>
<reference evidence="2 3" key="1">
    <citation type="submission" date="2020-09" db="EMBL/GenBank/DDBJ databases">
        <title>De no assembly of potato wild relative species, Solanum commersonii.</title>
        <authorList>
            <person name="Cho K."/>
        </authorList>
    </citation>
    <scope>NUCLEOTIDE SEQUENCE [LARGE SCALE GENOMIC DNA]</scope>
    <source>
        <strain evidence="2">LZ3.2</strain>
        <tissue evidence="2">Leaf</tissue>
    </source>
</reference>
<evidence type="ECO:0000313" key="3">
    <source>
        <dbReference type="Proteomes" id="UP000824120"/>
    </source>
</evidence>
<keyword evidence="3" id="KW-1185">Reference proteome</keyword>
<comment type="caution">
    <text evidence="2">The sequence shown here is derived from an EMBL/GenBank/DDBJ whole genome shotgun (WGS) entry which is preliminary data.</text>
</comment>
<evidence type="ECO:0000313" key="2">
    <source>
        <dbReference type="EMBL" id="KAG5616934.1"/>
    </source>
</evidence>
<dbReference type="AlphaFoldDB" id="A0A9J5ZX90"/>
<sequence>MQTQKSKQIIELSSMSEHSQEEITTKDFNQTELQLQQILDAEPVAMQNLTEEDLAETEVSNWVNSHILELSNTYGVAFEGFEKETLALLMRIDGRKTELDNKKQETKVNKGIEGIAYQLWSCRWMKLGFIEADGSKGGILLIRNEKLECWEEMAAMKELCGRLWVTGGDFNTVRHMVERRGCNRVTNVMNDFSRWIEELELHDPCLIGGNFTWFRGSNHQSAARPHLKKRRLTTVHYYLDLGSIVPTLSKV</sequence>
<gene>
    <name evidence="2" type="ORF">H5410_016758</name>
</gene>
<proteinExistence type="predicted"/>
<feature type="compositionally biased region" description="Polar residues" evidence="1">
    <location>
        <begin position="1"/>
        <end position="17"/>
    </location>
</feature>
<accession>A0A9J5ZX90</accession>
<dbReference type="InterPro" id="IPR036691">
    <property type="entry name" value="Endo/exonu/phosph_ase_sf"/>
</dbReference>
<organism evidence="2 3">
    <name type="scientific">Solanum commersonii</name>
    <name type="common">Commerson's wild potato</name>
    <name type="synonym">Commerson's nightshade</name>
    <dbReference type="NCBI Taxonomy" id="4109"/>
    <lineage>
        <taxon>Eukaryota</taxon>
        <taxon>Viridiplantae</taxon>
        <taxon>Streptophyta</taxon>
        <taxon>Embryophyta</taxon>
        <taxon>Tracheophyta</taxon>
        <taxon>Spermatophyta</taxon>
        <taxon>Magnoliopsida</taxon>
        <taxon>eudicotyledons</taxon>
        <taxon>Gunneridae</taxon>
        <taxon>Pentapetalae</taxon>
        <taxon>asterids</taxon>
        <taxon>lamiids</taxon>
        <taxon>Solanales</taxon>
        <taxon>Solanaceae</taxon>
        <taxon>Solanoideae</taxon>
        <taxon>Solaneae</taxon>
        <taxon>Solanum</taxon>
    </lineage>
</organism>
<feature type="region of interest" description="Disordered" evidence="1">
    <location>
        <begin position="1"/>
        <end position="23"/>
    </location>
</feature>
<name>A0A9J5ZX90_SOLCO</name>
<evidence type="ECO:0000256" key="1">
    <source>
        <dbReference type="SAM" id="MobiDB-lite"/>
    </source>
</evidence>